<dbReference type="STRING" id="1561998.A0A1I7ULV9"/>
<protein>
    <submittedName>
        <fullName evidence="2">SET domain-containing protein</fullName>
    </submittedName>
</protein>
<keyword evidence="1" id="KW-1185">Reference proteome</keyword>
<dbReference type="WBParaSite" id="Csp11.Scaffold630.g17269.t1">
    <property type="protein sequence ID" value="Csp11.Scaffold630.g17269.t1"/>
    <property type="gene ID" value="Csp11.Scaffold630.g17269"/>
</dbReference>
<dbReference type="AlphaFoldDB" id="A0A1I7ULV9"/>
<proteinExistence type="predicted"/>
<dbReference type="Proteomes" id="UP000095282">
    <property type="component" value="Unplaced"/>
</dbReference>
<dbReference type="eggNOG" id="KOG1844">
    <property type="taxonomic scope" value="Eukaryota"/>
</dbReference>
<evidence type="ECO:0000313" key="2">
    <source>
        <dbReference type="WBParaSite" id="Csp11.Scaffold630.g17269.t1"/>
    </source>
</evidence>
<organism evidence="1 2">
    <name type="scientific">Caenorhabditis tropicalis</name>
    <dbReference type="NCBI Taxonomy" id="1561998"/>
    <lineage>
        <taxon>Eukaryota</taxon>
        <taxon>Metazoa</taxon>
        <taxon>Ecdysozoa</taxon>
        <taxon>Nematoda</taxon>
        <taxon>Chromadorea</taxon>
        <taxon>Rhabditida</taxon>
        <taxon>Rhabditina</taxon>
        <taxon>Rhabditomorpha</taxon>
        <taxon>Rhabditoidea</taxon>
        <taxon>Rhabditidae</taxon>
        <taxon>Peloderinae</taxon>
        <taxon>Caenorhabditis</taxon>
    </lineage>
</organism>
<accession>A0A1I7ULV9</accession>
<name>A0A1I7ULV9_9PELO</name>
<reference evidence="2" key="1">
    <citation type="submission" date="2016-11" db="UniProtKB">
        <authorList>
            <consortium name="WormBaseParasite"/>
        </authorList>
    </citation>
    <scope>IDENTIFICATION</scope>
</reference>
<evidence type="ECO:0000313" key="1">
    <source>
        <dbReference type="Proteomes" id="UP000095282"/>
    </source>
</evidence>
<sequence length="281" mass="31856">MNPYYLHCSCRPTSFFRPFFANGAFRGVSNVVLQEMVPGTFFTIPFDPNYKYSEEPLKCLDHIKNMSECPMEQERRKFQSQPYVRPVSAIASPTAPMPTDGSPWRRSCQPNTFIKLNWRPDGSSPGHNIITFADIRPGGFHMTPFDADYAHSIAPLVCAIHHEDMGQCPMEVERRINQGILPSDIEMSLRAPSLDRSAPLSRSCEPNMFMKHNGLSLIIKSVKREAIPKGTVMTLPFDADYKTYENPLPCVKHLGNIDACPLEKERKRYAAQKKKVAQAYP</sequence>